<dbReference type="InterPro" id="IPR025997">
    <property type="entry name" value="SBP_2_dom"/>
</dbReference>
<reference evidence="3 4" key="1">
    <citation type="submission" date="2016-10" db="EMBL/GenBank/DDBJ databases">
        <authorList>
            <person name="de Groot N.N."/>
        </authorList>
    </citation>
    <scope>NUCLEOTIDE SEQUENCE [LARGE SCALE GENOMIC DNA]</scope>
    <source>
        <strain evidence="3 4">CGMCC 4.3491</strain>
    </source>
</reference>
<dbReference type="Pfam" id="PF13407">
    <property type="entry name" value="Peripla_BP_4"/>
    <property type="match status" value="1"/>
</dbReference>
<organism evidence="3 4">
    <name type="scientific">Herbiconiux ginsengi</name>
    <dbReference type="NCBI Taxonomy" id="381665"/>
    <lineage>
        <taxon>Bacteria</taxon>
        <taxon>Bacillati</taxon>
        <taxon>Actinomycetota</taxon>
        <taxon>Actinomycetes</taxon>
        <taxon>Micrococcales</taxon>
        <taxon>Microbacteriaceae</taxon>
        <taxon>Herbiconiux</taxon>
    </lineage>
</organism>
<evidence type="ECO:0000313" key="4">
    <source>
        <dbReference type="Proteomes" id="UP000198891"/>
    </source>
</evidence>
<keyword evidence="4" id="KW-1185">Reference proteome</keyword>
<feature type="domain" description="Periplasmic binding protein" evidence="2">
    <location>
        <begin position="119"/>
        <end position="325"/>
    </location>
</feature>
<evidence type="ECO:0000259" key="2">
    <source>
        <dbReference type="Pfam" id="PF13407"/>
    </source>
</evidence>
<dbReference type="AlphaFoldDB" id="A0A1H3NDS5"/>
<proteinExistence type="predicted"/>
<dbReference type="EMBL" id="FNPZ01000001">
    <property type="protein sequence ID" value="SDY87101.1"/>
    <property type="molecule type" value="Genomic_DNA"/>
</dbReference>
<evidence type="ECO:0000313" key="3">
    <source>
        <dbReference type="EMBL" id="SDY87101.1"/>
    </source>
</evidence>
<dbReference type="Gene3D" id="3.40.50.2300">
    <property type="match status" value="2"/>
</dbReference>
<dbReference type="SUPFAM" id="SSF53822">
    <property type="entry name" value="Periplasmic binding protein-like I"/>
    <property type="match status" value="1"/>
</dbReference>
<dbReference type="PROSITE" id="PS51257">
    <property type="entry name" value="PROKAR_LIPOPROTEIN"/>
    <property type="match status" value="1"/>
</dbReference>
<keyword evidence="1" id="KW-0732">Signal</keyword>
<dbReference type="STRING" id="381665.SAMN05216554_1813"/>
<feature type="chain" id="PRO_5039398075" evidence="1">
    <location>
        <begin position="26"/>
        <end position="419"/>
    </location>
</feature>
<name>A0A1H3NDS5_9MICO</name>
<evidence type="ECO:0000256" key="1">
    <source>
        <dbReference type="SAM" id="SignalP"/>
    </source>
</evidence>
<dbReference type="InterPro" id="IPR028082">
    <property type="entry name" value="Peripla_BP_I"/>
</dbReference>
<dbReference type="OrthoDB" id="3825050at2"/>
<feature type="signal peptide" evidence="1">
    <location>
        <begin position="1"/>
        <end position="25"/>
    </location>
</feature>
<protein>
    <submittedName>
        <fullName evidence="3">Substrate-binding protein domain-containing protein</fullName>
    </submittedName>
</protein>
<sequence>MSTSTRARRALSLGAAAVAFALVLAGCSASGDAGSTASSGITIDTAFDADPAATQDLVNLAFGVDTPVDSLPAEAVTGFERATAELTDEQVQTALDCWKQPECTVGDGPVHIGIFNAVDNLWQTTAVMDIILQALTYPEVGKISYSFVADLPSAQAAVRSLAAGGANIIIGYNAFGAAMAPVFQEAQAAGAVVATYTGETPDVGADVINNQVYAEACDAGTGMGEVTVNDLGLTDADQIAFLFGTPGNPQDTIVTGCLDKSLTELNGPKVGFQQDTDWSRPGVAAAASALISSGIPAKAVLNTYADPIPQLINAYDQAGVQVPAILTWTEMNELFGTWEQRLGTDKEFPLYYTNALVNQARLATTNAMSILAGEDIPARTALPLPIIKAEKGVYQADLPGDFPGWSALIPEDVMNGMLE</sequence>
<dbReference type="RefSeq" id="WP_092551636.1">
    <property type="nucleotide sequence ID" value="NZ_FNPZ01000001.1"/>
</dbReference>
<dbReference type="Proteomes" id="UP000198891">
    <property type="component" value="Unassembled WGS sequence"/>
</dbReference>
<accession>A0A1H3NDS5</accession>
<gene>
    <name evidence="3" type="ORF">SAMN05216554_1813</name>
</gene>